<evidence type="ECO:0000256" key="4">
    <source>
        <dbReference type="ARBA" id="ARBA00022475"/>
    </source>
</evidence>
<evidence type="ECO:0000256" key="8">
    <source>
        <dbReference type="SAM" id="Phobius"/>
    </source>
</evidence>
<dbReference type="OrthoDB" id="2360740at2"/>
<keyword evidence="10" id="KW-1185">Reference proteome</keyword>
<dbReference type="GO" id="GO:0005886">
    <property type="term" value="C:plasma membrane"/>
    <property type="evidence" value="ECO:0007669"/>
    <property type="project" value="UniProtKB-SubCell"/>
</dbReference>
<dbReference type="Proteomes" id="UP000254572">
    <property type="component" value="Unassembled WGS sequence"/>
</dbReference>
<reference evidence="9 10" key="1">
    <citation type="submission" date="2018-06" db="EMBL/GenBank/DDBJ databases">
        <authorList>
            <consortium name="Pathogen Informatics"/>
            <person name="Doyle S."/>
        </authorList>
    </citation>
    <scope>NUCLEOTIDE SEQUENCE [LARGE SCALE GENOMIC DNA]</scope>
    <source>
        <strain evidence="9 10">NCTC13294</strain>
    </source>
</reference>
<organism evidence="9 10">
    <name type="scientific">Cardiobacterium valvarum</name>
    <dbReference type="NCBI Taxonomy" id="194702"/>
    <lineage>
        <taxon>Bacteria</taxon>
        <taxon>Pseudomonadati</taxon>
        <taxon>Pseudomonadota</taxon>
        <taxon>Gammaproteobacteria</taxon>
        <taxon>Cardiobacteriales</taxon>
        <taxon>Cardiobacteriaceae</taxon>
        <taxon>Cardiobacterium</taxon>
    </lineage>
</organism>
<evidence type="ECO:0000256" key="6">
    <source>
        <dbReference type="ARBA" id="ARBA00022989"/>
    </source>
</evidence>
<name>A0A381EFG6_9GAMM</name>
<comment type="subcellular location">
    <subcellularLocation>
        <location evidence="1">Cell membrane</location>
        <topology evidence="1">Multi-pass membrane protein</topology>
    </subcellularLocation>
</comment>
<evidence type="ECO:0000313" key="10">
    <source>
        <dbReference type="Proteomes" id="UP000254572"/>
    </source>
</evidence>
<evidence type="ECO:0000256" key="1">
    <source>
        <dbReference type="ARBA" id="ARBA00004651"/>
    </source>
</evidence>
<keyword evidence="5 8" id="KW-0812">Transmembrane</keyword>
<gene>
    <name evidence="9" type="primary">yobD</name>
    <name evidence="9" type="ORF">NCTC13294_02663</name>
</gene>
<protein>
    <recommendedName>
        <fullName evidence="3">UPF0266 membrane protein YobD</fullName>
    </recommendedName>
</protein>
<dbReference type="Pfam" id="PF06173">
    <property type="entry name" value="DUF986"/>
    <property type="match status" value="1"/>
</dbReference>
<evidence type="ECO:0000256" key="5">
    <source>
        <dbReference type="ARBA" id="ARBA00022692"/>
    </source>
</evidence>
<sequence length="168" mass="18525">MFTTLALCLIDLAYAAFLIYDSHIQAKRFGKTQVAVRLRRRLADAVFLNLIVAAGLYHEISVRHTVNSLALGGFFLLVLIHGLRYPKWRLKKDGFTAGGRYWPYDAIAAMQLSEDGVLVLTLQNGQPVVLPVARIEDLEAAAAFFTGEEALQHLFNRAAPPAAGENEA</sequence>
<dbReference type="AlphaFoldDB" id="A0A381EFG6"/>
<keyword evidence="4" id="KW-1003">Cell membrane</keyword>
<keyword evidence="7 8" id="KW-0472">Membrane</keyword>
<keyword evidence="6 8" id="KW-1133">Transmembrane helix</keyword>
<accession>A0A381EFG6</accession>
<dbReference type="EMBL" id="UFUW01000001">
    <property type="protein sequence ID" value="SUX25774.1"/>
    <property type="molecule type" value="Genomic_DNA"/>
</dbReference>
<proteinExistence type="inferred from homology"/>
<evidence type="ECO:0000256" key="7">
    <source>
        <dbReference type="ARBA" id="ARBA00023136"/>
    </source>
</evidence>
<dbReference type="RefSeq" id="WP_115612700.1">
    <property type="nucleotide sequence ID" value="NZ_JBHLZC010000001.1"/>
</dbReference>
<evidence type="ECO:0000256" key="2">
    <source>
        <dbReference type="ARBA" id="ARBA00009962"/>
    </source>
</evidence>
<comment type="similarity">
    <text evidence="2">Belongs to the UPF0266 family.</text>
</comment>
<dbReference type="InterPro" id="IPR009328">
    <property type="entry name" value="DUF986"/>
</dbReference>
<evidence type="ECO:0000256" key="3">
    <source>
        <dbReference type="ARBA" id="ARBA00019407"/>
    </source>
</evidence>
<evidence type="ECO:0000313" key="9">
    <source>
        <dbReference type="EMBL" id="SUX25774.1"/>
    </source>
</evidence>
<feature type="transmembrane region" description="Helical" evidence="8">
    <location>
        <begin position="65"/>
        <end position="83"/>
    </location>
</feature>